<dbReference type="InterPro" id="IPR001878">
    <property type="entry name" value="Znf_CCHC"/>
</dbReference>
<comment type="caution">
    <text evidence="4">The sequence shown here is derived from an EMBL/GenBank/DDBJ whole genome shotgun (WGS) entry which is preliminary data.</text>
</comment>
<dbReference type="InterPro" id="IPR008042">
    <property type="entry name" value="Retrotrans_Pao"/>
</dbReference>
<feature type="region of interest" description="Disordered" evidence="2">
    <location>
        <begin position="316"/>
        <end position="346"/>
    </location>
</feature>
<keyword evidence="1" id="KW-0862">Zinc</keyword>
<feature type="domain" description="CCHC-type" evidence="3">
    <location>
        <begin position="635"/>
        <end position="650"/>
    </location>
</feature>
<dbReference type="CDD" id="cd01644">
    <property type="entry name" value="RT_pepA17"/>
    <property type="match status" value="1"/>
</dbReference>
<keyword evidence="1" id="KW-0479">Metal-binding</keyword>
<dbReference type="InterPro" id="IPR041588">
    <property type="entry name" value="Integrase_H2C2"/>
</dbReference>
<accession>A0ABD1JQQ9</accession>
<dbReference type="Proteomes" id="UP001591681">
    <property type="component" value="Unassembled WGS sequence"/>
</dbReference>
<proteinExistence type="predicted"/>
<dbReference type="Pfam" id="PF05380">
    <property type="entry name" value="Peptidase_A17"/>
    <property type="match status" value="1"/>
</dbReference>
<dbReference type="PANTHER" id="PTHR47331:SF3">
    <property type="match status" value="1"/>
</dbReference>
<dbReference type="SUPFAM" id="SSF56672">
    <property type="entry name" value="DNA/RNA polymerases"/>
    <property type="match status" value="1"/>
</dbReference>
<evidence type="ECO:0000313" key="4">
    <source>
        <dbReference type="EMBL" id="KAL2089185.1"/>
    </source>
</evidence>
<evidence type="ECO:0000256" key="2">
    <source>
        <dbReference type="SAM" id="MobiDB-lite"/>
    </source>
</evidence>
<keyword evidence="1" id="KW-0863">Zinc-finger</keyword>
<dbReference type="InterPro" id="IPR043502">
    <property type="entry name" value="DNA/RNA_pol_sf"/>
</dbReference>
<dbReference type="EMBL" id="JBHFQA010000013">
    <property type="protein sequence ID" value="KAL2089185.1"/>
    <property type="molecule type" value="Genomic_DNA"/>
</dbReference>
<dbReference type="PANTHER" id="PTHR47331">
    <property type="entry name" value="PHD-TYPE DOMAIN-CONTAINING PROTEIN"/>
    <property type="match status" value="1"/>
</dbReference>
<organism evidence="4 5">
    <name type="scientific">Coilia grayii</name>
    <name type="common">Gray's grenadier anchovy</name>
    <dbReference type="NCBI Taxonomy" id="363190"/>
    <lineage>
        <taxon>Eukaryota</taxon>
        <taxon>Metazoa</taxon>
        <taxon>Chordata</taxon>
        <taxon>Craniata</taxon>
        <taxon>Vertebrata</taxon>
        <taxon>Euteleostomi</taxon>
        <taxon>Actinopterygii</taxon>
        <taxon>Neopterygii</taxon>
        <taxon>Teleostei</taxon>
        <taxon>Clupei</taxon>
        <taxon>Clupeiformes</taxon>
        <taxon>Clupeoidei</taxon>
        <taxon>Engraulidae</taxon>
        <taxon>Coilinae</taxon>
        <taxon>Coilia</taxon>
    </lineage>
</organism>
<feature type="compositionally biased region" description="Low complexity" evidence="2">
    <location>
        <begin position="332"/>
        <end position="345"/>
    </location>
</feature>
<sequence length="1747" mass="198129">MKRWRVCAQQDQEKCLISRRMNILNSLMTEKHFIDEVKENMFKFNEFLEEFKELHASYVEKLDERTLDEGNENWYQPRYSHITAFISHVDKWISAAENPSSPSSDKVTTSVNPVEIFFPLFVEKADVDLDYLDAQSQRSSGSNKSNTSSKSLRINAEAERAALLAKVSKLQEKHAIEDQEELLRKRRETVELNVEIEATNAKIDYLKSAEKNMTKPVQFDSVLAHMSVLGAEAAETSAAVQLDDRLDSLFPLPENAPVVRPKARTHVQFPPLNSGVDEYHSRPVFNPGPSSDTWPQLQHTLSHSFPYDGSSVIPSVTQPATSSARGTQFTVPQHQPRTPSTTSSPHETHMIKVLENQSELTRMLMKQQLLTTLPQGSIPIFDGQVLEYKSFIHSFQNMIERKTDNNRDRLQFLIQYTKGQAQRLVKSCEYMAPDRGYQMTKKLFKENFGNKYKISCAYLYKALSWPQIKSEDSKSLQDYAMFLRSCCNAMEEMSYMEELDTVSTMKSIILKLPYKLRERWRNKAYELQEQRDRRVRILDLVSFIEKQSRIAADPVFGDLQDQTAVRGKTRAPVKAQTSKSTSSSYVTSVALPLKETKPEPSCHFCSSKHTLDSCKTFMKKAHRDKLSFLKSKGICFGCLSTGHISKDCKRRLTCSMCKRAHPSTLHIEPKDNATKEAERPSDVIGSASAELCGHIGAGGQESVLSIVPVKVKAAKGSHVIKVYALLDPGSSATFCSEELMSRLHMRGKKTRILLRTMNQETSVPTHVVSGLEVSALDRDIFLPLPDTFTQKDMPVTTSSIPKQNDLAHWAYLSKVTIPSISSKVELLIGTNAPNLLEPWEVINSQNGGPYAVKTLLGWVVNGPLRCAAGSEESVTVNRISVASLEKMLISQYNQDFYEVSSEEKTEMSIEDKMFLEIANVLENGHYSLRLPFRKPNVLMPSNRQIAEQRLHSLKKKMKKDEQFKQEYVAFLNDIFENNYAEEIPEEEIAQPSGKVWYLPHHGVYHPKKKKLRIVFDCAASFQGVSLNTELLQGPDLTNSLIGVILRFRKEPIGIMADVKSMFHQVRVANSDVDYLRFLWWPQGDTSQTPKEHRMLVHIFGAVSSPSIATFALQKTAADNESRFPPQVAETIRHNFYVDDCAKSVAKESEAIQLVKDLTALCSKGGFQLTQWVSSSRAVLASIPKEHRAKGIKSLDLDKDSLPVERALGLQWCVDSDHFQFNINLSQKPHTRRGILSVVSSIFDPLGFLAPLILPAKQLLHELCQKGFGWDEPLPQAVSGQWVEWTSSLEMIKGFSVPRCLKLEGFGVTRCAELHHFADASESGYGSVSYIRQENKQNTIHVTFVLGKSRVLPLKNITVPRLELAAAALLVKVDRMLRREFHLDLKPSVFWTDSQIVLKYIANDQARFKTYVANRVSLIRDNTALSQWRYVDSKDNPADDSSRGLKARKFMEQRRWIHAPEFLWKPEESWPVGEALGPMFQDDPEVRRATSVFTAVVNTETPTDQLISFFSNWIRLLKAVAWYLRLKSALMLMVKRKKELFSSQISTRSKGQRGSFKVEYFRTHVGGQLLTVKDLADAEMSVVLYVQRRAFFPEISSLQIIPPRVHKSSKLCRLDPVLDEGTLRVGGRLHKSAMPEETKHPCILPKESHVSALLLRHIHERSGHSGRNHMLSELRKKYWIVKGNSVARKVLSKCVMCRRARGKAGEQKMANLPLERILPDLPPFTNVGLDYFGPIEVRRGRSTMCVKQ</sequence>
<dbReference type="InterPro" id="IPR005312">
    <property type="entry name" value="DUF1759"/>
</dbReference>
<dbReference type="Pfam" id="PF03564">
    <property type="entry name" value="DUF1759"/>
    <property type="match status" value="1"/>
</dbReference>
<evidence type="ECO:0000313" key="5">
    <source>
        <dbReference type="Proteomes" id="UP001591681"/>
    </source>
</evidence>
<evidence type="ECO:0000259" key="3">
    <source>
        <dbReference type="PROSITE" id="PS50158"/>
    </source>
</evidence>
<dbReference type="GO" id="GO:0008270">
    <property type="term" value="F:zinc ion binding"/>
    <property type="evidence" value="ECO:0007669"/>
    <property type="project" value="UniProtKB-KW"/>
</dbReference>
<dbReference type="PROSITE" id="PS50158">
    <property type="entry name" value="ZF_CCHC"/>
    <property type="match status" value="1"/>
</dbReference>
<dbReference type="Pfam" id="PF17921">
    <property type="entry name" value="Integrase_H2C2"/>
    <property type="match status" value="1"/>
</dbReference>
<evidence type="ECO:0000256" key="1">
    <source>
        <dbReference type="PROSITE-ProRule" id="PRU00047"/>
    </source>
</evidence>
<dbReference type="Gene3D" id="1.10.340.70">
    <property type="match status" value="1"/>
</dbReference>
<gene>
    <name evidence="4" type="ORF">ACEWY4_016084</name>
</gene>
<reference evidence="4 5" key="1">
    <citation type="submission" date="2024-09" db="EMBL/GenBank/DDBJ databases">
        <title>A chromosome-level genome assembly of Gray's grenadier anchovy, Coilia grayii.</title>
        <authorList>
            <person name="Fu Z."/>
        </authorList>
    </citation>
    <scope>NUCLEOTIDE SEQUENCE [LARGE SCALE GENOMIC DNA]</scope>
    <source>
        <strain evidence="4">G4</strain>
        <tissue evidence="4">Muscle</tissue>
    </source>
</reference>
<protein>
    <recommendedName>
        <fullName evidence="3">CCHC-type domain-containing protein</fullName>
    </recommendedName>
</protein>
<feature type="compositionally biased region" description="Polar residues" evidence="2">
    <location>
        <begin position="316"/>
        <end position="331"/>
    </location>
</feature>
<name>A0ABD1JQQ9_9TELE</name>
<keyword evidence="5" id="KW-1185">Reference proteome</keyword>